<dbReference type="HOGENOM" id="CLU_2904539_0_0_1"/>
<reference evidence="2" key="2">
    <citation type="submission" date="2015-01" db="EMBL/GenBank/DDBJ databases">
        <title>Evolutionary Origins and Diversification of the Mycorrhizal Mutualists.</title>
        <authorList>
            <consortium name="DOE Joint Genome Institute"/>
            <consortium name="Mycorrhizal Genomics Consortium"/>
            <person name="Kohler A."/>
            <person name="Kuo A."/>
            <person name="Nagy L.G."/>
            <person name="Floudas D."/>
            <person name="Copeland A."/>
            <person name="Barry K.W."/>
            <person name="Cichocki N."/>
            <person name="Veneault-Fourrey C."/>
            <person name="LaButti K."/>
            <person name="Lindquist E.A."/>
            <person name="Lipzen A."/>
            <person name="Lundell T."/>
            <person name="Morin E."/>
            <person name="Murat C."/>
            <person name="Riley R."/>
            <person name="Ohm R."/>
            <person name="Sun H."/>
            <person name="Tunlid A."/>
            <person name="Henrissat B."/>
            <person name="Grigoriev I.V."/>
            <person name="Hibbett D.S."/>
            <person name="Martin F."/>
        </authorList>
    </citation>
    <scope>NUCLEOTIDE SEQUENCE [LARGE SCALE GENOMIC DNA]</scope>
    <source>
        <strain evidence="2">LaAM-08-1</strain>
    </source>
</reference>
<accession>A0A0C9WW54</accession>
<sequence>MMQGKVCGKCQQQKMAACRYHCVEIVLHRKRCIGRPSKRPAMQHTSPSSYFFCIGNSTYPPK</sequence>
<organism evidence="1 2">
    <name type="scientific">Laccaria amethystina LaAM-08-1</name>
    <dbReference type="NCBI Taxonomy" id="1095629"/>
    <lineage>
        <taxon>Eukaryota</taxon>
        <taxon>Fungi</taxon>
        <taxon>Dikarya</taxon>
        <taxon>Basidiomycota</taxon>
        <taxon>Agaricomycotina</taxon>
        <taxon>Agaricomycetes</taxon>
        <taxon>Agaricomycetidae</taxon>
        <taxon>Agaricales</taxon>
        <taxon>Agaricineae</taxon>
        <taxon>Hydnangiaceae</taxon>
        <taxon>Laccaria</taxon>
    </lineage>
</organism>
<dbReference type="EMBL" id="KN838575">
    <property type="protein sequence ID" value="KIK03870.1"/>
    <property type="molecule type" value="Genomic_DNA"/>
</dbReference>
<protein>
    <submittedName>
        <fullName evidence="1">Uncharacterized protein</fullName>
    </submittedName>
</protein>
<keyword evidence="2" id="KW-1185">Reference proteome</keyword>
<proteinExistence type="predicted"/>
<gene>
    <name evidence="1" type="ORF">K443DRAFT_676371</name>
</gene>
<evidence type="ECO:0000313" key="1">
    <source>
        <dbReference type="EMBL" id="KIK03870.1"/>
    </source>
</evidence>
<dbReference type="AlphaFoldDB" id="A0A0C9WW54"/>
<reference evidence="1 2" key="1">
    <citation type="submission" date="2014-04" db="EMBL/GenBank/DDBJ databases">
        <authorList>
            <consortium name="DOE Joint Genome Institute"/>
            <person name="Kuo A."/>
            <person name="Kohler A."/>
            <person name="Nagy L.G."/>
            <person name="Floudas D."/>
            <person name="Copeland A."/>
            <person name="Barry K.W."/>
            <person name="Cichocki N."/>
            <person name="Veneault-Fourrey C."/>
            <person name="LaButti K."/>
            <person name="Lindquist E.A."/>
            <person name="Lipzen A."/>
            <person name="Lundell T."/>
            <person name="Morin E."/>
            <person name="Murat C."/>
            <person name="Sun H."/>
            <person name="Tunlid A."/>
            <person name="Henrissat B."/>
            <person name="Grigoriev I.V."/>
            <person name="Hibbett D.S."/>
            <person name="Martin F."/>
            <person name="Nordberg H.P."/>
            <person name="Cantor M.N."/>
            <person name="Hua S.X."/>
        </authorList>
    </citation>
    <scope>NUCLEOTIDE SEQUENCE [LARGE SCALE GENOMIC DNA]</scope>
    <source>
        <strain evidence="1 2">LaAM-08-1</strain>
    </source>
</reference>
<evidence type="ECO:0000313" key="2">
    <source>
        <dbReference type="Proteomes" id="UP000054477"/>
    </source>
</evidence>
<dbReference type="Proteomes" id="UP000054477">
    <property type="component" value="Unassembled WGS sequence"/>
</dbReference>
<name>A0A0C9WW54_9AGAR</name>